<keyword evidence="2" id="KW-1185">Reference proteome</keyword>
<evidence type="ECO:0000313" key="2">
    <source>
        <dbReference type="Proteomes" id="UP000265520"/>
    </source>
</evidence>
<accession>A0A392MZK5</accession>
<dbReference type="Proteomes" id="UP000265520">
    <property type="component" value="Unassembled WGS sequence"/>
</dbReference>
<evidence type="ECO:0000313" key="1">
    <source>
        <dbReference type="EMBL" id="MCH92138.1"/>
    </source>
</evidence>
<reference evidence="1 2" key="1">
    <citation type="journal article" date="2018" name="Front. Plant Sci.">
        <title>Red Clover (Trifolium pratense) and Zigzag Clover (T. medium) - A Picture of Genomic Similarities and Differences.</title>
        <authorList>
            <person name="Dluhosova J."/>
            <person name="Istvanek J."/>
            <person name="Nedelnik J."/>
            <person name="Repkova J."/>
        </authorList>
    </citation>
    <scope>NUCLEOTIDE SEQUENCE [LARGE SCALE GENOMIC DNA]</scope>
    <source>
        <strain evidence="2">cv. 10/8</strain>
        <tissue evidence="1">Leaf</tissue>
    </source>
</reference>
<comment type="caution">
    <text evidence="1">The sequence shown here is derived from an EMBL/GenBank/DDBJ whole genome shotgun (WGS) entry which is preliminary data.</text>
</comment>
<dbReference type="EMBL" id="LXQA010021977">
    <property type="protein sequence ID" value="MCH92138.1"/>
    <property type="molecule type" value="Genomic_DNA"/>
</dbReference>
<dbReference type="AlphaFoldDB" id="A0A392MZK5"/>
<organism evidence="1 2">
    <name type="scientific">Trifolium medium</name>
    <dbReference type="NCBI Taxonomy" id="97028"/>
    <lineage>
        <taxon>Eukaryota</taxon>
        <taxon>Viridiplantae</taxon>
        <taxon>Streptophyta</taxon>
        <taxon>Embryophyta</taxon>
        <taxon>Tracheophyta</taxon>
        <taxon>Spermatophyta</taxon>
        <taxon>Magnoliopsida</taxon>
        <taxon>eudicotyledons</taxon>
        <taxon>Gunneridae</taxon>
        <taxon>Pentapetalae</taxon>
        <taxon>rosids</taxon>
        <taxon>fabids</taxon>
        <taxon>Fabales</taxon>
        <taxon>Fabaceae</taxon>
        <taxon>Papilionoideae</taxon>
        <taxon>50 kb inversion clade</taxon>
        <taxon>NPAAA clade</taxon>
        <taxon>Hologalegina</taxon>
        <taxon>IRL clade</taxon>
        <taxon>Trifolieae</taxon>
        <taxon>Trifolium</taxon>
    </lineage>
</organism>
<proteinExistence type="predicted"/>
<name>A0A392MZK5_9FABA</name>
<sequence>HSTCLSRKNKKSLGRDTITVNDDDGGTEVRWQNEHDTPIIEPSLSLFLFPSSIR</sequence>
<protein>
    <submittedName>
        <fullName evidence="1">Uncharacterized protein</fullName>
    </submittedName>
</protein>
<feature type="non-terminal residue" evidence="1">
    <location>
        <position position="1"/>
    </location>
</feature>